<reference evidence="3 5" key="2">
    <citation type="submission" date="2017-06" db="EMBL/GenBank/DDBJ databases">
        <title>Identification of a new gene, sdsY, involved in staphylococcal internalization in non-professional phagocytic cells (NPPCs).</title>
        <authorList>
            <person name="Maali Y."/>
            <person name="Martins-Simoes P."/>
            <person name="Trouillet-Assant S."/>
            <person name="Laurent F."/>
            <person name="Diot A."/>
            <person name="Verhoeven P."/>
            <person name="Bouvard D."/>
            <person name="Vandenesch F."/>
            <person name="Bes M."/>
        </authorList>
    </citation>
    <scope>NUCLEOTIDE SEQUENCE [LARGE SCALE GENOMIC DNA]</scope>
    <source>
        <strain evidence="3 5">Heidy</strain>
    </source>
</reference>
<sequence length="66" mass="7496">MKPHYKLFMFALTVLLLFQVYFAYYYLLGEGALTASPLLGLVSLGLGIVIVIIMISVHRQHKKNIK</sequence>
<evidence type="ECO:0000313" key="4">
    <source>
        <dbReference type="Proteomes" id="UP000217473"/>
    </source>
</evidence>
<comment type="caution">
    <text evidence="2">The sequence shown here is derived from an EMBL/GenBank/DDBJ whole genome shotgun (WGS) entry which is preliminary data.</text>
</comment>
<reference evidence="2 4" key="1">
    <citation type="journal article" date="2017" name="PLoS ONE">
        <title>Development of a real-time PCR for detection of Staphylococcus pseudintermedius using a novel automated comparison of whole-genome sequences.</title>
        <authorList>
            <person name="Verstappen K.M."/>
            <person name="Huijbregts L."/>
            <person name="Spaninks M."/>
            <person name="Wagenaar J.A."/>
            <person name="Fluit A.C."/>
            <person name="Duim B."/>
        </authorList>
    </citation>
    <scope>NUCLEOTIDE SEQUENCE [LARGE SCALE GENOMIC DNA]</scope>
    <source>
        <strain evidence="2 4">15S02591-1</strain>
    </source>
</reference>
<feature type="transmembrane region" description="Helical" evidence="1">
    <location>
        <begin position="38"/>
        <end position="57"/>
    </location>
</feature>
<keyword evidence="1" id="KW-0472">Membrane</keyword>
<keyword evidence="1" id="KW-0812">Transmembrane</keyword>
<evidence type="ECO:0000313" key="3">
    <source>
        <dbReference type="EMBL" id="RIZ50551.1"/>
    </source>
</evidence>
<proteinExistence type="predicted"/>
<evidence type="ECO:0000256" key="1">
    <source>
        <dbReference type="SAM" id="Phobius"/>
    </source>
</evidence>
<dbReference type="Proteomes" id="UP000266198">
    <property type="component" value="Unassembled WGS sequence"/>
</dbReference>
<gene>
    <name evidence="2" type="ORF">B5C07_11940</name>
    <name evidence="3" type="ORF">CDL68_11085</name>
</gene>
<keyword evidence="5" id="KW-1185">Reference proteome</keyword>
<evidence type="ECO:0000313" key="5">
    <source>
        <dbReference type="Proteomes" id="UP000266198"/>
    </source>
</evidence>
<dbReference type="AlphaFoldDB" id="A0AAP8DTG1"/>
<name>A0AAP8DTG1_9STAP</name>
<feature type="transmembrane region" description="Helical" evidence="1">
    <location>
        <begin position="7"/>
        <end position="26"/>
    </location>
</feature>
<evidence type="ECO:0000313" key="2">
    <source>
        <dbReference type="EMBL" id="PCF47227.1"/>
    </source>
</evidence>
<dbReference type="EMBL" id="NIPK01000028">
    <property type="protein sequence ID" value="RIZ50551.1"/>
    <property type="molecule type" value="Genomic_DNA"/>
</dbReference>
<protein>
    <submittedName>
        <fullName evidence="2">Uncharacterized protein</fullName>
    </submittedName>
</protein>
<dbReference type="RefSeq" id="WP_096543231.1">
    <property type="nucleotide sequence ID" value="NZ_JAPSWH010000013.1"/>
</dbReference>
<organism evidence="2 4">
    <name type="scientific">Staphylococcus delphini</name>
    <dbReference type="NCBI Taxonomy" id="53344"/>
    <lineage>
        <taxon>Bacteria</taxon>
        <taxon>Bacillati</taxon>
        <taxon>Bacillota</taxon>
        <taxon>Bacilli</taxon>
        <taxon>Bacillales</taxon>
        <taxon>Staphylococcaceae</taxon>
        <taxon>Staphylococcus</taxon>
        <taxon>Staphylococcus intermedius group</taxon>
    </lineage>
</organism>
<keyword evidence="1" id="KW-1133">Transmembrane helix</keyword>
<dbReference type="EMBL" id="MWUR01000021">
    <property type="protein sequence ID" value="PCF47227.1"/>
    <property type="molecule type" value="Genomic_DNA"/>
</dbReference>
<accession>A0AAP8DTG1</accession>
<dbReference type="Proteomes" id="UP000217473">
    <property type="component" value="Unassembled WGS sequence"/>
</dbReference>